<dbReference type="EMBL" id="FODO01000040">
    <property type="protein sequence ID" value="SEP06745.1"/>
    <property type="molecule type" value="Genomic_DNA"/>
</dbReference>
<keyword evidence="4" id="KW-0233">DNA recombination</keyword>
<dbReference type="InterPro" id="IPR038488">
    <property type="entry name" value="Integrase_DNA-bd_sf"/>
</dbReference>
<dbReference type="InterPro" id="IPR025166">
    <property type="entry name" value="Integrase_DNA_bind_dom"/>
</dbReference>
<sequence>MKFVQRNLVEYNVIQLFGQDGWQDEMAKEVKRLKAVQINSLPPGTHSDGDNLLLRVRDSGSRSWVFRYKQNGRAIELGLGSTTDRTLAEAREIASNMRRAIANGQSPKEVLRIEKPSKTFADYALECIEHKKTGWRNSKHESQWRNTLMQYAFPFIGDKSITDIGVDDVKAVLNPIWKDKTETASRVRQRIEVVLDYAFLHENIDKSNPARWKGCLDHIFPAPKKVTPVVHFNAISYDKLIEVMEALRAKDETSMSAFCVRWIALTACRSSEARGMTWGEINKTTKTWTIPANRMKSGRMHRVPLSRECLEIVTLLEKYKSGNDDHVFGRKLSDVAISKMLKSVSYPEATIHGLRSSFRDWCGDKTNFPREVCEAALAHVIENQTEAAYRRSDLFEKRRELMAKWGEYIDKRFIYRNAQSVIEKECDS</sequence>
<evidence type="ECO:0000256" key="5">
    <source>
        <dbReference type="PROSITE-ProRule" id="PRU01248"/>
    </source>
</evidence>
<dbReference type="CDD" id="cd00801">
    <property type="entry name" value="INT_P4_C"/>
    <property type="match status" value="1"/>
</dbReference>
<dbReference type="PROSITE" id="PS51898">
    <property type="entry name" value="TYR_RECOMBINASE"/>
    <property type="match status" value="1"/>
</dbReference>
<feature type="domain" description="Tyr recombinase" evidence="6">
    <location>
        <begin position="230"/>
        <end position="403"/>
    </location>
</feature>
<dbReference type="InterPro" id="IPR053876">
    <property type="entry name" value="Phage_int_M"/>
</dbReference>
<dbReference type="PROSITE" id="PS51900">
    <property type="entry name" value="CB"/>
    <property type="match status" value="1"/>
</dbReference>
<evidence type="ECO:0000259" key="7">
    <source>
        <dbReference type="PROSITE" id="PS51900"/>
    </source>
</evidence>
<keyword evidence="9" id="KW-1185">Reference proteome</keyword>
<feature type="domain" description="Core-binding (CB)" evidence="7">
    <location>
        <begin position="118"/>
        <end position="199"/>
    </location>
</feature>
<dbReference type="InterPro" id="IPR013762">
    <property type="entry name" value="Integrase-like_cat_sf"/>
</dbReference>
<proteinExistence type="inferred from homology"/>
<dbReference type="InterPro" id="IPR010998">
    <property type="entry name" value="Integrase_recombinase_N"/>
</dbReference>
<dbReference type="InterPro" id="IPR044068">
    <property type="entry name" value="CB"/>
</dbReference>
<evidence type="ECO:0000259" key="6">
    <source>
        <dbReference type="PROSITE" id="PS51898"/>
    </source>
</evidence>
<dbReference type="Proteomes" id="UP000198814">
    <property type="component" value="Unassembled WGS sequence"/>
</dbReference>
<dbReference type="GO" id="GO:0006310">
    <property type="term" value="P:DNA recombination"/>
    <property type="evidence" value="ECO:0007669"/>
    <property type="project" value="UniProtKB-KW"/>
</dbReference>
<dbReference type="Gene3D" id="1.10.443.10">
    <property type="entry name" value="Intergrase catalytic core"/>
    <property type="match status" value="1"/>
</dbReference>
<dbReference type="PANTHER" id="PTHR30629:SF2">
    <property type="entry name" value="PROPHAGE INTEGRASE INTS-RELATED"/>
    <property type="match status" value="1"/>
</dbReference>
<dbReference type="Gene3D" id="3.30.160.390">
    <property type="entry name" value="Integrase, DNA-binding domain"/>
    <property type="match status" value="1"/>
</dbReference>
<accession>A0A1H8UU79</accession>
<dbReference type="GO" id="GO:0003677">
    <property type="term" value="F:DNA binding"/>
    <property type="evidence" value="ECO:0007669"/>
    <property type="project" value="UniProtKB-UniRule"/>
</dbReference>
<keyword evidence="3 5" id="KW-0238">DNA-binding</keyword>
<keyword evidence="2" id="KW-0229">DNA integration</keyword>
<dbReference type="InterPro" id="IPR002104">
    <property type="entry name" value="Integrase_catalytic"/>
</dbReference>
<dbReference type="InterPro" id="IPR011010">
    <property type="entry name" value="DNA_brk_join_enz"/>
</dbReference>
<dbReference type="AlphaFoldDB" id="A0A1H8UU79"/>
<dbReference type="Pfam" id="PF13356">
    <property type="entry name" value="Arm-DNA-bind_3"/>
    <property type="match status" value="1"/>
</dbReference>
<dbReference type="PANTHER" id="PTHR30629">
    <property type="entry name" value="PROPHAGE INTEGRASE"/>
    <property type="match status" value="1"/>
</dbReference>
<gene>
    <name evidence="8" type="ORF">SAMN05216333_14020</name>
</gene>
<dbReference type="GO" id="GO:0015074">
    <property type="term" value="P:DNA integration"/>
    <property type="evidence" value="ECO:0007669"/>
    <property type="project" value="UniProtKB-KW"/>
</dbReference>
<evidence type="ECO:0000256" key="1">
    <source>
        <dbReference type="ARBA" id="ARBA00008857"/>
    </source>
</evidence>
<evidence type="ECO:0000313" key="9">
    <source>
        <dbReference type="Proteomes" id="UP000198814"/>
    </source>
</evidence>
<organism evidence="8 9">
    <name type="scientific">Nitrosomonas oligotropha</name>
    <dbReference type="NCBI Taxonomy" id="42354"/>
    <lineage>
        <taxon>Bacteria</taxon>
        <taxon>Pseudomonadati</taxon>
        <taxon>Pseudomonadota</taxon>
        <taxon>Betaproteobacteria</taxon>
        <taxon>Nitrosomonadales</taxon>
        <taxon>Nitrosomonadaceae</taxon>
        <taxon>Nitrosomonas</taxon>
    </lineage>
</organism>
<reference evidence="9" key="1">
    <citation type="submission" date="2016-10" db="EMBL/GenBank/DDBJ databases">
        <authorList>
            <person name="Varghese N."/>
            <person name="Submissions S."/>
        </authorList>
    </citation>
    <scope>NUCLEOTIDE SEQUENCE [LARGE SCALE GENOMIC DNA]</scope>
    <source>
        <strain evidence="9">Nm76</strain>
    </source>
</reference>
<evidence type="ECO:0000256" key="3">
    <source>
        <dbReference type="ARBA" id="ARBA00023125"/>
    </source>
</evidence>
<evidence type="ECO:0000313" key="8">
    <source>
        <dbReference type="EMBL" id="SEP06745.1"/>
    </source>
</evidence>
<dbReference type="STRING" id="42354.SAMN05216333_14020"/>
<dbReference type="SUPFAM" id="SSF56349">
    <property type="entry name" value="DNA breaking-rejoining enzymes"/>
    <property type="match status" value="1"/>
</dbReference>
<dbReference type="Pfam" id="PF22022">
    <property type="entry name" value="Phage_int_M"/>
    <property type="match status" value="1"/>
</dbReference>
<dbReference type="InterPro" id="IPR050808">
    <property type="entry name" value="Phage_Integrase"/>
</dbReference>
<protein>
    <submittedName>
        <fullName evidence="8">Integrase</fullName>
    </submittedName>
</protein>
<evidence type="ECO:0000256" key="2">
    <source>
        <dbReference type="ARBA" id="ARBA00022908"/>
    </source>
</evidence>
<dbReference type="Gene3D" id="1.10.150.130">
    <property type="match status" value="1"/>
</dbReference>
<dbReference type="Pfam" id="PF00589">
    <property type="entry name" value="Phage_integrase"/>
    <property type="match status" value="1"/>
</dbReference>
<evidence type="ECO:0000256" key="4">
    <source>
        <dbReference type="ARBA" id="ARBA00023172"/>
    </source>
</evidence>
<name>A0A1H8UU79_9PROT</name>
<comment type="similarity">
    <text evidence="1">Belongs to the 'phage' integrase family.</text>
</comment>